<dbReference type="InterPro" id="IPR018957">
    <property type="entry name" value="Znf_C3HC4_RING-type"/>
</dbReference>
<evidence type="ECO:0000256" key="1">
    <source>
        <dbReference type="ARBA" id="ARBA00004496"/>
    </source>
</evidence>
<name>A0A226DHV6_FOLCA</name>
<evidence type="ECO:0000256" key="5">
    <source>
        <dbReference type="ARBA" id="ARBA00022771"/>
    </source>
</evidence>
<dbReference type="Gene3D" id="3.30.40.10">
    <property type="entry name" value="Zinc/RING finger domain, C3HC4 (zinc finger)"/>
    <property type="match status" value="1"/>
</dbReference>
<dbReference type="STRING" id="158441.A0A226DHV6"/>
<dbReference type="InterPro" id="IPR017907">
    <property type="entry name" value="Znf_RING_CS"/>
</dbReference>
<feature type="compositionally biased region" description="Polar residues" evidence="10">
    <location>
        <begin position="31"/>
        <end position="49"/>
    </location>
</feature>
<comment type="subcellular location">
    <subcellularLocation>
        <location evidence="1">Cytoplasm</location>
    </subcellularLocation>
</comment>
<evidence type="ECO:0000313" key="12">
    <source>
        <dbReference type="EMBL" id="OXA44181.1"/>
    </source>
</evidence>
<feature type="domain" description="RING-type" evidence="11">
    <location>
        <begin position="229"/>
        <end position="270"/>
    </location>
</feature>
<keyword evidence="5 9" id="KW-0863">Zinc-finger</keyword>
<dbReference type="InterPro" id="IPR001841">
    <property type="entry name" value="Znf_RING"/>
</dbReference>
<dbReference type="SUPFAM" id="SSF57850">
    <property type="entry name" value="RING/U-box"/>
    <property type="match status" value="1"/>
</dbReference>
<feature type="region of interest" description="Disordered" evidence="10">
    <location>
        <begin position="28"/>
        <end position="133"/>
    </location>
</feature>
<keyword evidence="13" id="KW-1185">Reference proteome</keyword>
<organism evidence="12 13">
    <name type="scientific">Folsomia candida</name>
    <name type="common">Springtail</name>
    <dbReference type="NCBI Taxonomy" id="158441"/>
    <lineage>
        <taxon>Eukaryota</taxon>
        <taxon>Metazoa</taxon>
        <taxon>Ecdysozoa</taxon>
        <taxon>Arthropoda</taxon>
        <taxon>Hexapoda</taxon>
        <taxon>Collembola</taxon>
        <taxon>Entomobryomorpha</taxon>
        <taxon>Isotomoidea</taxon>
        <taxon>Isotomidae</taxon>
        <taxon>Proisotominae</taxon>
        <taxon>Folsomia</taxon>
    </lineage>
</organism>
<dbReference type="Proteomes" id="UP000198287">
    <property type="component" value="Unassembled WGS sequence"/>
</dbReference>
<dbReference type="Pfam" id="PF00097">
    <property type="entry name" value="zf-C3HC4"/>
    <property type="match status" value="1"/>
</dbReference>
<evidence type="ECO:0000256" key="6">
    <source>
        <dbReference type="ARBA" id="ARBA00022833"/>
    </source>
</evidence>
<protein>
    <recommendedName>
        <fullName evidence="7">E3 ubiquitin-protein ligase RNF10</fullName>
    </recommendedName>
    <alternativeName>
        <fullName evidence="8">RING finger protein 10</fullName>
    </alternativeName>
</protein>
<feature type="region of interest" description="Disordered" evidence="10">
    <location>
        <begin position="674"/>
        <end position="708"/>
    </location>
</feature>
<proteinExistence type="inferred from homology"/>
<feature type="compositionally biased region" description="Basic and acidic residues" evidence="10">
    <location>
        <begin position="638"/>
        <end position="649"/>
    </location>
</feature>
<dbReference type="CDD" id="cd16536">
    <property type="entry name" value="RING-HC_RNF10"/>
    <property type="match status" value="1"/>
</dbReference>
<dbReference type="PANTHER" id="PTHR12983:SF9">
    <property type="entry name" value="E3 UBIQUITIN-PROTEIN LIGASE RNF10"/>
    <property type="match status" value="1"/>
</dbReference>
<evidence type="ECO:0000256" key="3">
    <source>
        <dbReference type="ARBA" id="ARBA00022490"/>
    </source>
</evidence>
<dbReference type="OrthoDB" id="10064108at2759"/>
<evidence type="ECO:0000256" key="4">
    <source>
        <dbReference type="ARBA" id="ARBA00022723"/>
    </source>
</evidence>
<dbReference type="PROSITE" id="PS50089">
    <property type="entry name" value="ZF_RING_2"/>
    <property type="match status" value="1"/>
</dbReference>
<gene>
    <name evidence="12" type="ORF">Fcan01_21269</name>
</gene>
<evidence type="ECO:0000259" key="11">
    <source>
        <dbReference type="PROSITE" id="PS50089"/>
    </source>
</evidence>
<dbReference type="PANTHER" id="PTHR12983">
    <property type="entry name" value="RING FINGER 10 FAMILY MEMBER"/>
    <property type="match status" value="1"/>
</dbReference>
<evidence type="ECO:0000256" key="9">
    <source>
        <dbReference type="PROSITE-ProRule" id="PRU00175"/>
    </source>
</evidence>
<evidence type="ECO:0000256" key="2">
    <source>
        <dbReference type="ARBA" id="ARBA00008117"/>
    </source>
</evidence>
<feature type="compositionally biased region" description="Polar residues" evidence="10">
    <location>
        <begin position="73"/>
        <end position="84"/>
    </location>
</feature>
<reference evidence="12 13" key="1">
    <citation type="submission" date="2015-12" db="EMBL/GenBank/DDBJ databases">
        <title>The genome of Folsomia candida.</title>
        <authorList>
            <person name="Faddeeva A."/>
            <person name="Derks M.F."/>
            <person name="Anvar Y."/>
            <person name="Smit S."/>
            <person name="Van Straalen N."/>
            <person name="Roelofs D."/>
        </authorList>
    </citation>
    <scope>NUCLEOTIDE SEQUENCE [LARGE SCALE GENOMIC DNA]</scope>
    <source>
        <strain evidence="12 13">VU population</strain>
        <tissue evidence="12">Whole body</tissue>
    </source>
</reference>
<dbReference type="GO" id="GO:0000976">
    <property type="term" value="F:transcription cis-regulatory region binding"/>
    <property type="evidence" value="ECO:0007669"/>
    <property type="project" value="TreeGrafter"/>
</dbReference>
<accession>A0A226DHV6</accession>
<dbReference type="AlphaFoldDB" id="A0A226DHV6"/>
<dbReference type="EMBL" id="LNIX01000020">
    <property type="protein sequence ID" value="OXA44181.1"/>
    <property type="molecule type" value="Genomic_DNA"/>
</dbReference>
<dbReference type="GO" id="GO:0008270">
    <property type="term" value="F:zinc ion binding"/>
    <property type="evidence" value="ECO:0007669"/>
    <property type="project" value="UniProtKB-KW"/>
</dbReference>
<comment type="caution">
    <text evidence="12">The sequence shown here is derived from an EMBL/GenBank/DDBJ whole genome shotgun (WGS) entry which is preliminary data.</text>
</comment>
<dbReference type="SMART" id="SM00184">
    <property type="entry name" value="RING"/>
    <property type="match status" value="1"/>
</dbReference>
<evidence type="ECO:0000256" key="10">
    <source>
        <dbReference type="SAM" id="MobiDB-lite"/>
    </source>
</evidence>
<dbReference type="GO" id="GO:0045944">
    <property type="term" value="P:positive regulation of transcription by RNA polymerase II"/>
    <property type="evidence" value="ECO:0007669"/>
    <property type="project" value="TreeGrafter"/>
</dbReference>
<keyword evidence="3" id="KW-0963">Cytoplasm</keyword>
<evidence type="ECO:0000313" key="13">
    <source>
        <dbReference type="Proteomes" id="UP000198287"/>
    </source>
</evidence>
<feature type="region of interest" description="Disordered" evidence="10">
    <location>
        <begin position="629"/>
        <end position="649"/>
    </location>
</feature>
<dbReference type="GO" id="GO:0005737">
    <property type="term" value="C:cytoplasm"/>
    <property type="evidence" value="ECO:0007669"/>
    <property type="project" value="UniProtKB-SubCell"/>
</dbReference>
<comment type="similarity">
    <text evidence="2">Belongs to the RNF10 family.</text>
</comment>
<feature type="region of interest" description="Disordered" evidence="10">
    <location>
        <begin position="154"/>
        <end position="173"/>
    </location>
</feature>
<evidence type="ECO:0000256" key="8">
    <source>
        <dbReference type="ARBA" id="ARBA00035390"/>
    </source>
</evidence>
<keyword evidence="6" id="KW-0862">Zinc</keyword>
<dbReference type="OMA" id="QELWPTI"/>
<dbReference type="InterPro" id="IPR013083">
    <property type="entry name" value="Znf_RING/FYVE/PHD"/>
</dbReference>
<dbReference type="PROSITE" id="PS00518">
    <property type="entry name" value="ZF_RING_1"/>
    <property type="match status" value="1"/>
</dbReference>
<keyword evidence="4" id="KW-0479">Metal-binding</keyword>
<sequence length="708" mass="79557">MTDDPQHHYPLAAMDKKNFAALLPNKANLDGASSANNNNCSKTPISNKQDGVAFPNARGKRRGGGGGCDPSSLPKSNSANSLSSRCEPPNRRNSPQKSKGLDKKPRGRGSGFGGPMIDKRNGPEVGSLQSPGAKKRDWDHLFYFAPRERRSSPNCVWKSHHAQRGRNDSGGASLKNRFSKENFLRANCQFLVKQSDKDYAPYFADPDLLVDWNDVEQIVVTMIGEGASCPICLGTPSAAKMTRCGHIYCWSCILHYLALSDNASRPCPICYEAIANNDLKSVVAHVHFDLELGDIIDMELLRRHKDMLAVAPLHSHEATEAWNELYAKLVVISSSDVMEKVVDRELRELTACYDEDPDCPEVCFIHQAIGELSERKKSLMVANNAMVDKNPDTAIPNEAQGTVEQPGQVSDITVSPEHCDSEKDEYFHFYQDSKGLNIFLHPLNFSMLAKEFGTEMEFWPRYLSLRVIDKEYYSASEESRKRWKFLRHLPLSTPFTVVEVDLSEFVSEEVMTEFASQIDYRKTRRTQRAKEEKKMEKIIAERERKLWKIPVVPHFEPKLDFPEFLDSATCALDLSAERLETFDMVESPPFEGIRTTIPTSFAMMASRAPVQMKKSPSFPLVKSSALPANHYGSIPPRRHSDDSEPESDHVAVPEFRESMSDAITKALMEIVFDEKNDKSGNSNGQQQKNKKKKNKGKVLFTTGMGSFN</sequence>
<evidence type="ECO:0000256" key="7">
    <source>
        <dbReference type="ARBA" id="ARBA00035131"/>
    </source>
</evidence>
<dbReference type="InterPro" id="IPR039739">
    <property type="entry name" value="MAG2/RNF10"/>
</dbReference>